<evidence type="ECO:0000313" key="5">
    <source>
        <dbReference type="EMBL" id="KAH0544292.1"/>
    </source>
</evidence>
<feature type="compositionally biased region" description="Acidic residues" evidence="3">
    <location>
        <begin position="470"/>
        <end position="488"/>
    </location>
</feature>
<dbReference type="Proteomes" id="UP000698800">
    <property type="component" value="Unassembled WGS sequence"/>
</dbReference>
<evidence type="ECO:0000313" key="6">
    <source>
        <dbReference type="Proteomes" id="UP000698800"/>
    </source>
</evidence>
<feature type="compositionally biased region" description="Basic and acidic residues" evidence="3">
    <location>
        <begin position="97"/>
        <end position="109"/>
    </location>
</feature>
<feature type="compositionally biased region" description="Basic and acidic residues" evidence="3">
    <location>
        <begin position="489"/>
        <end position="509"/>
    </location>
</feature>
<evidence type="ECO:0000256" key="2">
    <source>
        <dbReference type="ARBA" id="ARBA00023242"/>
    </source>
</evidence>
<comment type="caution">
    <text evidence="5">The sequence shown here is derived from an EMBL/GenBank/DDBJ whole genome shotgun (WGS) entry which is preliminary data.</text>
</comment>
<feature type="region of interest" description="Disordered" evidence="3">
    <location>
        <begin position="1"/>
        <end position="325"/>
    </location>
</feature>
<keyword evidence="6" id="KW-1185">Reference proteome</keyword>
<evidence type="ECO:0000256" key="3">
    <source>
        <dbReference type="SAM" id="MobiDB-lite"/>
    </source>
</evidence>
<sequence>MTLEHSSGGLSSRDGTQLADLGTANAQSDAKDSHTTDRSNLMKDGSPSDSDNDNNNERPVREKLKKANLGTLHRVASNEDIDVDEDAVMQSQTTAIEAERVPGTNDKDSSNAAETAGMSVSRGRPARKRSFDDVEVDDIGDDMKTEDASGNKTRRGWESGTHARKRSRDVSTGSGSMSHDSVQGVGSGGSFVNEGSEELNGESYPSGFPGANPVSNTGVRTPAEVMDEDNEPEPVVSPRRPERKRSRDQFDKDQEKEELEQSLSREKDEKSAGGEVDPDITARCVSRTSRDEPEKKRHRDTSQEADSKEEKKLETKIPPTSGFANTSAISPFGTLASKAPSVFGSGTATTAQTSSSAFASSGFAALSGSSTSPFGALGTSPPSSSPFGALGAAKSTGASGFGTLLSTGKSGPAPSGSFGGTPFGMTSSGFSGLGSGFGGVSGVGLRDFSSNGGSGIIGLKEKPHRPFGAPEDETEESGDETSGDEANGEDGKEGKKEDVDVEKRFHPQEVETGEEGETTIFSCRAKLFYFDKEEKAWKERGVGLFKLNATATEVENEYDRWSRSSDDSTGEEAGDSTTKNADNKRKARLLMRADGVLRVVLNVPVFKGMKVGDEKGNPPTGRMVTFTALEDGKAVPLLVKTSSPANAKELCKHISEIQQEV</sequence>
<dbReference type="SMART" id="SM00160">
    <property type="entry name" value="RanBD"/>
    <property type="match status" value="1"/>
</dbReference>
<dbReference type="PANTHER" id="PTHR23138">
    <property type="entry name" value="RAN BINDING PROTEIN"/>
    <property type="match status" value="1"/>
</dbReference>
<keyword evidence="2" id="KW-0539">Nucleus</keyword>
<feature type="compositionally biased region" description="Polar residues" evidence="3">
    <location>
        <begin position="1"/>
        <end position="15"/>
    </location>
</feature>
<dbReference type="Gene3D" id="2.30.29.30">
    <property type="entry name" value="Pleckstrin-homology domain (PH domain)/Phosphotyrosine-binding domain (PTB)"/>
    <property type="match status" value="1"/>
</dbReference>
<protein>
    <recommendedName>
        <fullName evidence="4">RanBD1 domain-containing protein</fullName>
    </recommendedName>
</protein>
<dbReference type="SUPFAM" id="SSF50729">
    <property type="entry name" value="PH domain-like"/>
    <property type="match status" value="1"/>
</dbReference>
<dbReference type="GO" id="GO:0005634">
    <property type="term" value="C:nucleus"/>
    <property type="evidence" value="ECO:0007669"/>
    <property type="project" value="UniProtKB-SubCell"/>
</dbReference>
<dbReference type="EMBL" id="JAGHQL010000021">
    <property type="protein sequence ID" value="KAH0544292.1"/>
    <property type="molecule type" value="Genomic_DNA"/>
</dbReference>
<feature type="compositionally biased region" description="Basic and acidic residues" evidence="3">
    <location>
        <begin position="288"/>
        <end position="315"/>
    </location>
</feature>
<evidence type="ECO:0000259" key="4">
    <source>
        <dbReference type="PROSITE" id="PS50196"/>
    </source>
</evidence>
<dbReference type="InterPro" id="IPR000156">
    <property type="entry name" value="Ran_bind_dom"/>
</dbReference>
<comment type="subcellular location">
    <subcellularLocation>
        <location evidence="1">Nucleus</location>
    </subcellularLocation>
</comment>
<feature type="region of interest" description="Disordered" evidence="3">
    <location>
        <begin position="454"/>
        <end position="516"/>
    </location>
</feature>
<dbReference type="Pfam" id="PF00638">
    <property type="entry name" value="Ran_BP1"/>
    <property type="match status" value="2"/>
</dbReference>
<proteinExistence type="predicted"/>
<dbReference type="AlphaFoldDB" id="A0A9P8I819"/>
<dbReference type="PROSITE" id="PS50196">
    <property type="entry name" value="RANBD1"/>
    <property type="match status" value="1"/>
</dbReference>
<evidence type="ECO:0000256" key="1">
    <source>
        <dbReference type="ARBA" id="ARBA00004123"/>
    </source>
</evidence>
<reference evidence="5" key="1">
    <citation type="submission" date="2021-03" db="EMBL/GenBank/DDBJ databases">
        <title>Comparative genomics and phylogenomic investigation of the class Geoglossomycetes provide insights into ecological specialization and systematics.</title>
        <authorList>
            <person name="Melie T."/>
            <person name="Pirro S."/>
            <person name="Miller A.N."/>
            <person name="Quandt A."/>
        </authorList>
    </citation>
    <scope>NUCLEOTIDE SEQUENCE</scope>
    <source>
        <strain evidence="5">GBOQ0MN5Z8</strain>
    </source>
</reference>
<feature type="compositionally biased region" description="Basic and acidic residues" evidence="3">
    <location>
        <begin position="245"/>
        <end position="255"/>
    </location>
</feature>
<dbReference type="InterPro" id="IPR045255">
    <property type="entry name" value="RanBP1-like"/>
</dbReference>
<feature type="region of interest" description="Disordered" evidence="3">
    <location>
        <begin position="555"/>
        <end position="584"/>
    </location>
</feature>
<name>A0A9P8I819_9PEZI</name>
<feature type="region of interest" description="Disordered" evidence="3">
    <location>
        <begin position="367"/>
        <end position="431"/>
    </location>
</feature>
<feature type="compositionally biased region" description="Basic and acidic residues" evidence="3">
    <location>
        <begin position="263"/>
        <end position="272"/>
    </location>
</feature>
<feature type="domain" description="RanBD1" evidence="4">
    <location>
        <begin position="509"/>
        <end position="661"/>
    </location>
</feature>
<dbReference type="OrthoDB" id="411251at2759"/>
<accession>A0A9P8I819</accession>
<gene>
    <name evidence="5" type="ORF">FGG08_001555</name>
</gene>
<feature type="compositionally biased region" description="Basic and acidic residues" evidence="3">
    <location>
        <begin position="29"/>
        <end position="41"/>
    </location>
</feature>
<dbReference type="PANTHER" id="PTHR23138:SF142">
    <property type="entry name" value="RAN-BINDING PROTEIN 3B-RELATED"/>
    <property type="match status" value="1"/>
</dbReference>
<feature type="compositionally biased region" description="Polar residues" evidence="3">
    <location>
        <begin position="170"/>
        <end position="180"/>
    </location>
</feature>
<dbReference type="InterPro" id="IPR011993">
    <property type="entry name" value="PH-like_dom_sf"/>
</dbReference>
<feature type="compositionally biased region" description="Basic and acidic residues" evidence="3">
    <location>
        <begin position="557"/>
        <end position="566"/>
    </location>
</feature>
<organism evidence="5 6">
    <name type="scientific">Glutinoglossum americanum</name>
    <dbReference type="NCBI Taxonomy" id="1670608"/>
    <lineage>
        <taxon>Eukaryota</taxon>
        <taxon>Fungi</taxon>
        <taxon>Dikarya</taxon>
        <taxon>Ascomycota</taxon>
        <taxon>Pezizomycotina</taxon>
        <taxon>Geoglossomycetes</taxon>
        <taxon>Geoglossales</taxon>
        <taxon>Geoglossaceae</taxon>
        <taxon>Glutinoglossum</taxon>
    </lineage>
</organism>